<dbReference type="NCBIfam" id="TIGR02727">
    <property type="entry name" value="MTHFS_bact"/>
    <property type="match status" value="1"/>
</dbReference>
<dbReference type="PANTHER" id="PTHR23407:SF1">
    <property type="entry name" value="5-FORMYLTETRAHYDROFOLATE CYCLO-LIGASE"/>
    <property type="match status" value="1"/>
</dbReference>
<dbReference type="EMBL" id="CP121252">
    <property type="protein sequence ID" value="WFP15782.1"/>
    <property type="molecule type" value="Genomic_DNA"/>
</dbReference>
<organism evidence="5 6">
    <name type="scientific">Citricoccus muralis</name>
    <dbReference type="NCBI Taxonomy" id="169134"/>
    <lineage>
        <taxon>Bacteria</taxon>
        <taxon>Bacillati</taxon>
        <taxon>Actinomycetota</taxon>
        <taxon>Actinomycetes</taxon>
        <taxon>Micrococcales</taxon>
        <taxon>Micrococcaceae</taxon>
        <taxon>Citricoccus</taxon>
    </lineage>
</organism>
<evidence type="ECO:0000313" key="6">
    <source>
        <dbReference type="Proteomes" id="UP001219037"/>
    </source>
</evidence>
<keyword evidence="6" id="KW-1185">Reference proteome</keyword>
<comment type="cofactor">
    <cofactor evidence="4">
        <name>Mg(2+)</name>
        <dbReference type="ChEBI" id="CHEBI:18420"/>
    </cofactor>
</comment>
<keyword evidence="4" id="KW-0460">Magnesium</keyword>
<name>A0ABY8H556_9MICC</name>
<dbReference type="PIRSF" id="PIRSF006806">
    <property type="entry name" value="FTHF_cligase"/>
    <property type="match status" value="1"/>
</dbReference>
<dbReference type="InterPro" id="IPR024185">
    <property type="entry name" value="FTHF_cligase-like_sf"/>
</dbReference>
<proteinExistence type="inferred from homology"/>
<comment type="similarity">
    <text evidence="1 4">Belongs to the 5-formyltetrahydrofolate cyclo-ligase family.</text>
</comment>
<dbReference type="InterPro" id="IPR037171">
    <property type="entry name" value="NagB/RpiA_transferase-like"/>
</dbReference>
<dbReference type="RefSeq" id="WP_278156805.1">
    <property type="nucleotide sequence ID" value="NZ_CP121252.1"/>
</dbReference>
<dbReference type="Gene3D" id="3.40.50.10420">
    <property type="entry name" value="NagB/RpiA/CoA transferase-like"/>
    <property type="match status" value="1"/>
</dbReference>
<keyword evidence="5" id="KW-0436">Ligase</keyword>
<evidence type="ECO:0000256" key="2">
    <source>
        <dbReference type="ARBA" id="ARBA00022741"/>
    </source>
</evidence>
<evidence type="ECO:0000256" key="3">
    <source>
        <dbReference type="ARBA" id="ARBA00022840"/>
    </source>
</evidence>
<sequence length="207" mass="23096">MTDAEKTGFRQEYRRRRRELPALERAAQSAALTDGALTLLAERKQQAENTGQPWHGRVASVMSYGAEPDTGQLHARLAAEGVEVYVPVSLPQRQLGWVRWFPSVAMERSAVAPIDEPVGERFGVELMSRVDVVFVPAQAVDPAGYRMGQGGGYYDRFLAQLSEPTPLTVAVVYTHELVERVPRDEMDRPTDAVLTPEGLHWSVRTEH</sequence>
<keyword evidence="2 4" id="KW-0547">Nucleotide-binding</keyword>
<protein>
    <recommendedName>
        <fullName evidence="4">5-formyltetrahydrofolate cyclo-ligase</fullName>
        <ecNumber evidence="4">6.3.3.2</ecNumber>
    </recommendedName>
</protein>
<keyword evidence="3 4" id="KW-0067">ATP-binding</keyword>
<dbReference type="InterPro" id="IPR002698">
    <property type="entry name" value="FTHF_cligase"/>
</dbReference>
<dbReference type="Proteomes" id="UP001219037">
    <property type="component" value="Chromosome"/>
</dbReference>
<reference evidence="5 6" key="1">
    <citation type="submission" date="2023-04" db="EMBL/GenBank/DDBJ databases">
        <title>Funneling lignin-derived compounds into biodiesel using alkali-halophilic Citricoccus sp. P2.</title>
        <authorList>
            <person name="Luo C.-B."/>
        </authorList>
    </citation>
    <scope>NUCLEOTIDE SEQUENCE [LARGE SCALE GENOMIC DNA]</scope>
    <source>
        <strain evidence="5 6">P2</strain>
    </source>
</reference>
<dbReference type="SUPFAM" id="SSF100950">
    <property type="entry name" value="NagB/RpiA/CoA transferase-like"/>
    <property type="match status" value="1"/>
</dbReference>
<evidence type="ECO:0000313" key="5">
    <source>
        <dbReference type="EMBL" id="WFP15782.1"/>
    </source>
</evidence>
<dbReference type="EC" id="6.3.3.2" evidence="4"/>
<accession>A0ABY8H556</accession>
<dbReference type="GO" id="GO:0030272">
    <property type="term" value="F:5-formyltetrahydrofolate cyclo-ligase activity"/>
    <property type="evidence" value="ECO:0007669"/>
    <property type="project" value="UniProtKB-EC"/>
</dbReference>
<dbReference type="PANTHER" id="PTHR23407">
    <property type="entry name" value="ATPASE INHIBITOR/5-FORMYLTETRAHYDROFOLATE CYCLO-LIGASE"/>
    <property type="match status" value="1"/>
</dbReference>
<evidence type="ECO:0000256" key="4">
    <source>
        <dbReference type="RuleBase" id="RU361279"/>
    </source>
</evidence>
<gene>
    <name evidence="5" type="ORF">P8192_10280</name>
</gene>
<dbReference type="Pfam" id="PF01812">
    <property type="entry name" value="5-FTHF_cyc-lig"/>
    <property type="match status" value="1"/>
</dbReference>
<evidence type="ECO:0000256" key="1">
    <source>
        <dbReference type="ARBA" id="ARBA00010638"/>
    </source>
</evidence>
<keyword evidence="4" id="KW-0479">Metal-binding</keyword>
<comment type="catalytic activity">
    <reaction evidence="4">
        <text>(6S)-5-formyl-5,6,7,8-tetrahydrofolate + ATP = (6R)-5,10-methenyltetrahydrofolate + ADP + phosphate</text>
        <dbReference type="Rhea" id="RHEA:10488"/>
        <dbReference type="ChEBI" id="CHEBI:30616"/>
        <dbReference type="ChEBI" id="CHEBI:43474"/>
        <dbReference type="ChEBI" id="CHEBI:57455"/>
        <dbReference type="ChEBI" id="CHEBI:57457"/>
        <dbReference type="ChEBI" id="CHEBI:456216"/>
        <dbReference type="EC" id="6.3.3.2"/>
    </reaction>
</comment>